<proteinExistence type="predicted"/>
<organism evidence="1 2">
    <name type="scientific">Methylobacterium komagatae</name>
    <dbReference type="NCBI Taxonomy" id="374425"/>
    <lineage>
        <taxon>Bacteria</taxon>
        <taxon>Pseudomonadati</taxon>
        <taxon>Pseudomonadota</taxon>
        <taxon>Alphaproteobacteria</taxon>
        <taxon>Hyphomicrobiales</taxon>
        <taxon>Methylobacteriaceae</taxon>
        <taxon>Methylobacterium</taxon>
    </lineage>
</organism>
<evidence type="ECO:0000313" key="2">
    <source>
        <dbReference type="Proteomes" id="UP001596292"/>
    </source>
</evidence>
<gene>
    <name evidence="1" type="ORF">ACFQE0_10730</name>
</gene>
<evidence type="ECO:0008006" key="3">
    <source>
        <dbReference type="Google" id="ProtNLM"/>
    </source>
</evidence>
<accession>A0ABW2BJA1</accession>
<protein>
    <recommendedName>
        <fullName evidence="3">DUF2334 domain-containing protein</fullName>
    </recommendedName>
</protein>
<evidence type="ECO:0000313" key="1">
    <source>
        <dbReference type="EMBL" id="MFC6790049.1"/>
    </source>
</evidence>
<dbReference type="Proteomes" id="UP001596292">
    <property type="component" value="Unassembled WGS sequence"/>
</dbReference>
<keyword evidence="2" id="KW-1185">Reference proteome</keyword>
<name>A0ABW2BJA1_9HYPH</name>
<reference evidence="2" key="1">
    <citation type="journal article" date="2019" name="Int. J. Syst. Evol. Microbiol.">
        <title>The Global Catalogue of Microorganisms (GCM) 10K type strain sequencing project: providing services to taxonomists for standard genome sequencing and annotation.</title>
        <authorList>
            <consortium name="The Broad Institute Genomics Platform"/>
            <consortium name="The Broad Institute Genome Sequencing Center for Infectious Disease"/>
            <person name="Wu L."/>
            <person name="Ma J."/>
        </authorList>
    </citation>
    <scope>NUCLEOTIDE SEQUENCE [LARGE SCALE GENOMIC DNA]</scope>
    <source>
        <strain evidence="2">CCUG 48316</strain>
    </source>
</reference>
<comment type="caution">
    <text evidence="1">The sequence shown here is derived from an EMBL/GenBank/DDBJ whole genome shotgun (WGS) entry which is preliminary data.</text>
</comment>
<sequence length="340" mass="38829">MKSDDCLSSSTITPPCELTLSESCLRVEWIPEGPLQSTSDMTFRRLTDLLARSKAKNLIIFADDFGSTRHDICFPDMMSDLFARFDFTMDVALVVRPQVEQLETAYLERTYEIAESRTFQNFVRRYGFSERYDHIALLSTWRRAAKNRIVVAPYRDCGSHDPIMDRLVQALDLKDQAIHLLSPRHGCHETAQSPGPMAVEASRRLHALGLHRRISGHPRRIGQIINDLARARELDTQKFSGNARDTFATIEAYHGKANEWLAATYWGSSWDTSVARAPRKRPNELADQFVESDAEEAIERIVLWVLAHTKFQPPPHWLRQIDSLVERGIESIGELLGRPI</sequence>
<dbReference type="EMBL" id="JBHSWN010000001">
    <property type="protein sequence ID" value="MFC6790049.1"/>
    <property type="molecule type" value="Genomic_DNA"/>
</dbReference>